<dbReference type="Pfam" id="PF02518">
    <property type="entry name" value="HATPase_c"/>
    <property type="match status" value="1"/>
</dbReference>
<feature type="transmembrane region" description="Helical" evidence="5">
    <location>
        <begin position="121"/>
        <end position="138"/>
    </location>
</feature>
<evidence type="ECO:0000259" key="7">
    <source>
        <dbReference type="Pfam" id="PF04024"/>
    </source>
</evidence>
<keyword evidence="5" id="KW-0812">Transmembrane</keyword>
<feature type="domain" description="Phage shock protein PspC N-terminal" evidence="7">
    <location>
        <begin position="34"/>
        <end position="91"/>
    </location>
</feature>
<dbReference type="GO" id="GO:0000160">
    <property type="term" value="P:phosphorelay signal transduction system"/>
    <property type="evidence" value="ECO:0007669"/>
    <property type="project" value="UniProtKB-KW"/>
</dbReference>
<feature type="domain" description="Histidine kinase/HSP90-like ATPase" evidence="6">
    <location>
        <begin position="352"/>
        <end position="437"/>
    </location>
</feature>
<feature type="region of interest" description="Disordered" evidence="4">
    <location>
        <begin position="1"/>
        <end position="24"/>
    </location>
</feature>
<dbReference type="EMBL" id="FMYF01000006">
    <property type="protein sequence ID" value="SDB89362.1"/>
    <property type="molecule type" value="Genomic_DNA"/>
</dbReference>
<dbReference type="SUPFAM" id="SSF55874">
    <property type="entry name" value="ATPase domain of HSP90 chaperone/DNA topoisomerase II/histidine kinase"/>
    <property type="match status" value="1"/>
</dbReference>
<accession>A0A1G6H528</accession>
<reference evidence="8 9" key="1">
    <citation type="submission" date="2016-06" db="EMBL/GenBank/DDBJ databases">
        <authorList>
            <person name="Olsen C.W."/>
            <person name="Carey S."/>
            <person name="Hinshaw L."/>
            <person name="Karasin A.I."/>
        </authorList>
    </citation>
    <scope>NUCLEOTIDE SEQUENCE [LARGE SCALE GENOMIC DNA]</scope>
    <source>
        <strain evidence="8 9">LZ-22</strain>
    </source>
</reference>
<dbReference type="InterPro" id="IPR003594">
    <property type="entry name" value="HATPase_dom"/>
</dbReference>
<dbReference type="Proteomes" id="UP000199086">
    <property type="component" value="Unassembled WGS sequence"/>
</dbReference>
<keyword evidence="5" id="KW-1133">Transmembrane helix</keyword>
<organism evidence="8 9">
    <name type="scientific">Raineyella antarctica</name>
    <dbReference type="NCBI Taxonomy" id="1577474"/>
    <lineage>
        <taxon>Bacteria</taxon>
        <taxon>Bacillati</taxon>
        <taxon>Actinomycetota</taxon>
        <taxon>Actinomycetes</taxon>
        <taxon>Propionibacteriales</taxon>
        <taxon>Propionibacteriaceae</taxon>
        <taxon>Raineyella</taxon>
    </lineage>
</organism>
<name>A0A1G6H528_9ACTN</name>
<dbReference type="PANTHER" id="PTHR24421">
    <property type="entry name" value="NITRATE/NITRITE SENSOR PROTEIN NARX-RELATED"/>
    <property type="match status" value="1"/>
</dbReference>
<proteinExistence type="predicted"/>
<dbReference type="InterPro" id="IPR036890">
    <property type="entry name" value="HATPase_C_sf"/>
</dbReference>
<feature type="transmembrane region" description="Helical" evidence="5">
    <location>
        <begin position="65"/>
        <end position="88"/>
    </location>
</feature>
<dbReference type="GO" id="GO:0016301">
    <property type="term" value="F:kinase activity"/>
    <property type="evidence" value="ECO:0007669"/>
    <property type="project" value="UniProtKB-KW"/>
</dbReference>
<keyword evidence="5" id="KW-0472">Membrane</keyword>
<feature type="transmembrane region" description="Helical" evidence="5">
    <location>
        <begin position="144"/>
        <end position="164"/>
    </location>
</feature>
<feature type="compositionally biased region" description="Basic and acidic residues" evidence="4">
    <location>
        <begin position="1"/>
        <end position="17"/>
    </location>
</feature>
<evidence type="ECO:0000313" key="9">
    <source>
        <dbReference type="Proteomes" id="UP000199086"/>
    </source>
</evidence>
<dbReference type="STRING" id="1577474.GA0111570_106227"/>
<gene>
    <name evidence="8" type="ORF">GA0111570_106227</name>
</gene>
<keyword evidence="1" id="KW-0808">Transferase</keyword>
<feature type="transmembrane region" description="Helical" evidence="5">
    <location>
        <begin position="224"/>
        <end position="244"/>
    </location>
</feature>
<protein>
    <submittedName>
        <fullName evidence="8">Signal transduction histidine kinase</fullName>
    </submittedName>
</protein>
<sequence>MDVLPAEHPKDPEDGRGRTPSPGIAARVPATRRRRAYRVDDGRWLGGVCAGLSQHLGWPVTLLRLAFVALTMTQFVGVIVYAVLWVALPPEPPRVAAPGLEAAARTGSRTVATHVRRRTDVGSALAMALVGGGVLWLIQMSRFGMAWGVFWPVMLASAGVAVIWREADSMGTWREQRSGGSRTVQRSRVDRIGSLLGALAGLMLLAIAFVLVSPQTSQGSASQLMTMLILSMGGVAVVGAPWFFRTRAELDRVREQQLRSDARADMAAHLHDSVLQTLALIQRQADDPRAVARLARRQERELREWLYGAPPDESTLIAAVKRMAIDVEDEFDIDVELVTVGDIALTPQMGSLAQAAREAVVNAAKHSGAPRVDVFVEVLEDTVEVFIRDRGRGFDIEAIDADRQGVRGSIMERMERHGGRATIRSAPGQGTDVRLEMTR</sequence>
<evidence type="ECO:0000256" key="1">
    <source>
        <dbReference type="ARBA" id="ARBA00022679"/>
    </source>
</evidence>
<evidence type="ECO:0000256" key="2">
    <source>
        <dbReference type="ARBA" id="ARBA00022777"/>
    </source>
</evidence>
<keyword evidence="3" id="KW-0902">Two-component regulatory system</keyword>
<evidence type="ECO:0000313" key="8">
    <source>
        <dbReference type="EMBL" id="SDB89362.1"/>
    </source>
</evidence>
<dbReference type="RefSeq" id="WP_175557456.1">
    <property type="nucleotide sequence ID" value="NZ_FMYF01000006.1"/>
</dbReference>
<evidence type="ECO:0000256" key="3">
    <source>
        <dbReference type="ARBA" id="ARBA00023012"/>
    </source>
</evidence>
<dbReference type="Pfam" id="PF04024">
    <property type="entry name" value="PspC"/>
    <property type="match status" value="1"/>
</dbReference>
<keyword evidence="9" id="KW-1185">Reference proteome</keyword>
<keyword evidence="2 8" id="KW-0418">Kinase</keyword>
<evidence type="ECO:0000256" key="4">
    <source>
        <dbReference type="SAM" id="MobiDB-lite"/>
    </source>
</evidence>
<dbReference type="AlphaFoldDB" id="A0A1G6H528"/>
<dbReference type="Gene3D" id="3.30.565.10">
    <property type="entry name" value="Histidine kinase-like ATPase, C-terminal domain"/>
    <property type="match status" value="1"/>
</dbReference>
<evidence type="ECO:0000256" key="5">
    <source>
        <dbReference type="SAM" id="Phobius"/>
    </source>
</evidence>
<dbReference type="InterPro" id="IPR007168">
    <property type="entry name" value="Phageshock_PspC_N"/>
</dbReference>
<feature type="transmembrane region" description="Helical" evidence="5">
    <location>
        <begin position="192"/>
        <end position="212"/>
    </location>
</feature>
<dbReference type="InterPro" id="IPR050482">
    <property type="entry name" value="Sensor_HK_TwoCompSys"/>
</dbReference>
<evidence type="ECO:0000259" key="6">
    <source>
        <dbReference type="Pfam" id="PF02518"/>
    </source>
</evidence>
<dbReference type="PANTHER" id="PTHR24421:SF61">
    <property type="entry name" value="OXYGEN SENSOR HISTIDINE KINASE NREB"/>
    <property type="match status" value="1"/>
</dbReference>
<dbReference type="CDD" id="cd16917">
    <property type="entry name" value="HATPase_UhpB-NarQ-NarX-like"/>
    <property type="match status" value="1"/>
</dbReference>